<dbReference type="Proteomes" id="UP000692954">
    <property type="component" value="Unassembled WGS sequence"/>
</dbReference>
<proteinExistence type="predicted"/>
<gene>
    <name evidence="1" type="ORF">PSON_ATCC_30995.1.T2870013</name>
</gene>
<dbReference type="EMBL" id="CAJJDN010000287">
    <property type="protein sequence ID" value="CAD8130417.1"/>
    <property type="molecule type" value="Genomic_DNA"/>
</dbReference>
<protein>
    <submittedName>
        <fullName evidence="1">Uncharacterized protein</fullName>
    </submittedName>
</protein>
<comment type="caution">
    <text evidence="1">The sequence shown here is derived from an EMBL/GenBank/DDBJ whole genome shotgun (WGS) entry which is preliminary data.</text>
</comment>
<accession>A0A8S1RS70</accession>
<dbReference type="AlphaFoldDB" id="A0A8S1RS70"/>
<name>A0A8S1RS70_9CILI</name>
<keyword evidence="2" id="KW-1185">Reference proteome</keyword>
<evidence type="ECO:0000313" key="1">
    <source>
        <dbReference type="EMBL" id="CAD8130417.1"/>
    </source>
</evidence>
<sequence>MFYKRLKNALIHQMLLKQKFFIFKLQLNLIFINIFDTHHRQNLNDKEIIPQPSIRFTFETNDQLLILAQKRIIELYQQLSQNDEIFENQSLRNNNNSIFEYQFKFHLSFNQHQQPLWQDKIMQQLSAIKNEEQNQIFQKKYQRNHQLQLKQIVIYFRLKFNGIENGVKFCFPSNYQSENNEYLISNDDKIKTQLKKIKFSIDQYIKYLDKNDRQNRKLNQ</sequence>
<reference evidence="1" key="1">
    <citation type="submission" date="2021-01" db="EMBL/GenBank/DDBJ databases">
        <authorList>
            <consortium name="Genoscope - CEA"/>
            <person name="William W."/>
        </authorList>
    </citation>
    <scope>NUCLEOTIDE SEQUENCE</scope>
</reference>
<evidence type="ECO:0000313" key="2">
    <source>
        <dbReference type="Proteomes" id="UP000692954"/>
    </source>
</evidence>
<organism evidence="1 2">
    <name type="scientific">Paramecium sonneborni</name>
    <dbReference type="NCBI Taxonomy" id="65129"/>
    <lineage>
        <taxon>Eukaryota</taxon>
        <taxon>Sar</taxon>
        <taxon>Alveolata</taxon>
        <taxon>Ciliophora</taxon>
        <taxon>Intramacronucleata</taxon>
        <taxon>Oligohymenophorea</taxon>
        <taxon>Peniculida</taxon>
        <taxon>Parameciidae</taxon>
        <taxon>Paramecium</taxon>
    </lineage>
</organism>